<evidence type="ECO:0000313" key="10">
    <source>
        <dbReference type="Proteomes" id="UP000019141"/>
    </source>
</evidence>
<dbReference type="Proteomes" id="UP000019141">
    <property type="component" value="Unassembled WGS sequence"/>
</dbReference>
<dbReference type="Pfam" id="PF01850">
    <property type="entry name" value="PIN"/>
    <property type="match status" value="1"/>
</dbReference>
<dbReference type="PANTHER" id="PTHR33653">
    <property type="entry name" value="RIBONUCLEASE VAPC2"/>
    <property type="match status" value="1"/>
</dbReference>
<evidence type="ECO:0000259" key="8">
    <source>
        <dbReference type="Pfam" id="PF01850"/>
    </source>
</evidence>
<dbReference type="GO" id="GO:0004518">
    <property type="term" value="F:nuclease activity"/>
    <property type="evidence" value="ECO:0007669"/>
    <property type="project" value="UniProtKB-KW"/>
</dbReference>
<evidence type="ECO:0000256" key="2">
    <source>
        <dbReference type="ARBA" id="ARBA00022649"/>
    </source>
</evidence>
<dbReference type="InterPro" id="IPR050556">
    <property type="entry name" value="Type_II_TA_system_RNase"/>
</dbReference>
<keyword evidence="6" id="KW-0460">Magnesium</keyword>
<dbReference type="InterPro" id="IPR029060">
    <property type="entry name" value="PIN-like_dom_sf"/>
</dbReference>
<accession>W4LIF8</accession>
<sequence length="124" mass="14085">MYTLDTNPIIYSINNEEEVVARLEALFVQAVPLYTSTITELELFSYLALTEAEGTLIEVFLRQVRIIPVFSHIARMAGDLRRSYPRLKSFNSAVAATALFTNSTLVTRNTRDFEQIDDLLLLPI</sequence>
<dbReference type="SUPFAM" id="SSF88723">
    <property type="entry name" value="PIN domain-like"/>
    <property type="match status" value="1"/>
</dbReference>
<dbReference type="CDD" id="cd18738">
    <property type="entry name" value="PIN_VapC4-5_FitB-like"/>
    <property type="match status" value="1"/>
</dbReference>
<keyword evidence="10" id="KW-1185">Reference proteome</keyword>
<evidence type="ECO:0000256" key="4">
    <source>
        <dbReference type="ARBA" id="ARBA00022723"/>
    </source>
</evidence>
<keyword evidence="5" id="KW-0378">Hydrolase</keyword>
<dbReference type="PANTHER" id="PTHR33653:SF1">
    <property type="entry name" value="RIBONUCLEASE VAPC2"/>
    <property type="match status" value="1"/>
</dbReference>
<dbReference type="GO" id="GO:0016787">
    <property type="term" value="F:hydrolase activity"/>
    <property type="evidence" value="ECO:0007669"/>
    <property type="project" value="UniProtKB-KW"/>
</dbReference>
<evidence type="ECO:0000256" key="1">
    <source>
        <dbReference type="ARBA" id="ARBA00001946"/>
    </source>
</evidence>
<gene>
    <name evidence="9" type="ORF">ETSY1_22440</name>
</gene>
<dbReference type="Gene3D" id="3.40.50.1010">
    <property type="entry name" value="5'-nuclease"/>
    <property type="match status" value="1"/>
</dbReference>
<feature type="domain" description="PIN" evidence="8">
    <location>
        <begin position="3"/>
        <end position="118"/>
    </location>
</feature>
<protein>
    <recommendedName>
        <fullName evidence="8">PIN domain-containing protein</fullName>
    </recommendedName>
</protein>
<organism evidence="9 10">
    <name type="scientific">Entotheonella factor</name>
    <dbReference type="NCBI Taxonomy" id="1429438"/>
    <lineage>
        <taxon>Bacteria</taxon>
        <taxon>Pseudomonadati</taxon>
        <taxon>Nitrospinota/Tectimicrobiota group</taxon>
        <taxon>Candidatus Tectimicrobiota</taxon>
        <taxon>Candidatus Entotheonellia</taxon>
        <taxon>Candidatus Entotheonellales</taxon>
        <taxon>Candidatus Entotheonellaceae</taxon>
        <taxon>Candidatus Entotheonella</taxon>
    </lineage>
</organism>
<evidence type="ECO:0000256" key="6">
    <source>
        <dbReference type="ARBA" id="ARBA00022842"/>
    </source>
</evidence>
<keyword evidence="3" id="KW-0540">Nuclease</keyword>
<comment type="caution">
    <text evidence="9">The sequence shown here is derived from an EMBL/GenBank/DDBJ whole genome shotgun (WGS) entry which is preliminary data.</text>
</comment>
<keyword evidence="4" id="KW-0479">Metal-binding</keyword>
<comment type="similarity">
    <text evidence="7">Belongs to the PINc/VapC protein family.</text>
</comment>
<evidence type="ECO:0000256" key="3">
    <source>
        <dbReference type="ARBA" id="ARBA00022722"/>
    </source>
</evidence>
<keyword evidence="2" id="KW-1277">Toxin-antitoxin system</keyword>
<dbReference type="EMBL" id="AZHW01000657">
    <property type="protein sequence ID" value="ETW97495.1"/>
    <property type="molecule type" value="Genomic_DNA"/>
</dbReference>
<dbReference type="InterPro" id="IPR002716">
    <property type="entry name" value="PIN_dom"/>
</dbReference>
<dbReference type="HOGENOM" id="CLU_118482_5_3_7"/>
<proteinExistence type="inferred from homology"/>
<evidence type="ECO:0000256" key="7">
    <source>
        <dbReference type="ARBA" id="ARBA00038093"/>
    </source>
</evidence>
<dbReference type="GO" id="GO:0046872">
    <property type="term" value="F:metal ion binding"/>
    <property type="evidence" value="ECO:0007669"/>
    <property type="project" value="UniProtKB-KW"/>
</dbReference>
<comment type="cofactor">
    <cofactor evidence="1">
        <name>Mg(2+)</name>
        <dbReference type="ChEBI" id="CHEBI:18420"/>
    </cofactor>
</comment>
<dbReference type="AlphaFoldDB" id="W4LIF8"/>
<evidence type="ECO:0000256" key="5">
    <source>
        <dbReference type="ARBA" id="ARBA00022801"/>
    </source>
</evidence>
<name>W4LIF8_ENTF1</name>
<reference evidence="9 10" key="1">
    <citation type="journal article" date="2014" name="Nature">
        <title>An environmental bacterial taxon with a large and distinct metabolic repertoire.</title>
        <authorList>
            <person name="Wilson M.C."/>
            <person name="Mori T."/>
            <person name="Ruckert C."/>
            <person name="Uria A.R."/>
            <person name="Helf M.J."/>
            <person name="Takada K."/>
            <person name="Gernert C."/>
            <person name="Steffens U.A."/>
            <person name="Heycke N."/>
            <person name="Schmitt S."/>
            <person name="Rinke C."/>
            <person name="Helfrich E.J."/>
            <person name="Brachmann A.O."/>
            <person name="Gurgui C."/>
            <person name="Wakimoto T."/>
            <person name="Kracht M."/>
            <person name="Crusemann M."/>
            <person name="Hentschel U."/>
            <person name="Abe I."/>
            <person name="Matsunaga S."/>
            <person name="Kalinowski J."/>
            <person name="Takeyama H."/>
            <person name="Piel J."/>
        </authorList>
    </citation>
    <scope>NUCLEOTIDE SEQUENCE [LARGE SCALE GENOMIC DNA]</scope>
    <source>
        <strain evidence="10">TSY1</strain>
    </source>
</reference>
<evidence type="ECO:0000313" key="9">
    <source>
        <dbReference type="EMBL" id="ETW97495.1"/>
    </source>
</evidence>